<dbReference type="InterPro" id="IPR001872">
    <property type="entry name" value="Peptidase_A8"/>
</dbReference>
<keyword evidence="6 9" id="KW-0378">Hydrolase</keyword>
<evidence type="ECO:0000313" key="13">
    <source>
        <dbReference type="Proteomes" id="UP001500459"/>
    </source>
</evidence>
<feature type="transmembrane region" description="Helical" evidence="9">
    <location>
        <begin position="82"/>
        <end position="101"/>
    </location>
</feature>
<evidence type="ECO:0000256" key="3">
    <source>
        <dbReference type="ARBA" id="ARBA00022670"/>
    </source>
</evidence>
<accession>A0ABP6UP25</accession>
<evidence type="ECO:0000256" key="5">
    <source>
        <dbReference type="ARBA" id="ARBA00022750"/>
    </source>
</evidence>
<feature type="active site" evidence="9">
    <location>
        <position position="108"/>
    </location>
</feature>
<feature type="active site" evidence="9">
    <location>
        <position position="126"/>
    </location>
</feature>
<evidence type="ECO:0000256" key="11">
    <source>
        <dbReference type="RuleBase" id="RU004181"/>
    </source>
</evidence>
<evidence type="ECO:0000256" key="2">
    <source>
        <dbReference type="ARBA" id="ARBA00022475"/>
    </source>
</evidence>
<proteinExistence type="inferred from homology"/>
<comment type="caution">
    <text evidence="9">Lacks conserved residue(s) required for the propagation of feature annotation.</text>
</comment>
<dbReference type="PRINTS" id="PR00781">
    <property type="entry name" value="LIPOSIGPTASE"/>
</dbReference>
<dbReference type="HAMAP" id="MF_00161">
    <property type="entry name" value="LspA"/>
    <property type="match status" value="1"/>
</dbReference>
<dbReference type="PANTHER" id="PTHR33695:SF1">
    <property type="entry name" value="LIPOPROTEIN SIGNAL PEPTIDASE"/>
    <property type="match status" value="1"/>
</dbReference>
<evidence type="ECO:0000256" key="4">
    <source>
        <dbReference type="ARBA" id="ARBA00022692"/>
    </source>
</evidence>
<dbReference type="PROSITE" id="PS00855">
    <property type="entry name" value="SPASE_II"/>
    <property type="match status" value="1"/>
</dbReference>
<comment type="pathway">
    <text evidence="9">Protein modification; lipoprotein biosynthesis (signal peptide cleavage).</text>
</comment>
<feature type="transmembrane region" description="Helical" evidence="9">
    <location>
        <begin position="121"/>
        <end position="142"/>
    </location>
</feature>
<dbReference type="EMBL" id="BAABCW010000015">
    <property type="protein sequence ID" value="GAA3515999.1"/>
    <property type="molecule type" value="Genomic_DNA"/>
</dbReference>
<dbReference type="EC" id="3.4.23.36" evidence="9"/>
<comment type="similarity">
    <text evidence="1 9 11">Belongs to the peptidase A8 family.</text>
</comment>
<comment type="caution">
    <text evidence="12">The sequence shown here is derived from an EMBL/GenBank/DDBJ whole genome shotgun (WGS) entry which is preliminary data.</text>
</comment>
<evidence type="ECO:0000256" key="6">
    <source>
        <dbReference type="ARBA" id="ARBA00022801"/>
    </source>
</evidence>
<dbReference type="Pfam" id="PF01252">
    <property type="entry name" value="Peptidase_A8"/>
    <property type="match status" value="1"/>
</dbReference>
<gene>
    <name evidence="9 12" type="primary">lspA</name>
    <name evidence="12" type="ORF">GCM10022393_32490</name>
</gene>
<evidence type="ECO:0000256" key="7">
    <source>
        <dbReference type="ARBA" id="ARBA00022989"/>
    </source>
</evidence>
<organism evidence="12 13">
    <name type="scientific">Aquimarina addita</name>
    <dbReference type="NCBI Taxonomy" id="870485"/>
    <lineage>
        <taxon>Bacteria</taxon>
        <taxon>Pseudomonadati</taxon>
        <taxon>Bacteroidota</taxon>
        <taxon>Flavobacteriia</taxon>
        <taxon>Flavobacteriales</taxon>
        <taxon>Flavobacteriaceae</taxon>
        <taxon>Aquimarina</taxon>
    </lineage>
</organism>
<name>A0ABP6UP25_9FLAO</name>
<dbReference type="Proteomes" id="UP001500459">
    <property type="component" value="Unassembled WGS sequence"/>
</dbReference>
<protein>
    <recommendedName>
        <fullName evidence="9">Lipoprotein signal peptidase</fullName>
        <ecNumber evidence="9">3.4.23.36</ecNumber>
    </recommendedName>
    <alternativeName>
        <fullName evidence="9">Prolipoprotein signal peptidase</fullName>
    </alternativeName>
    <alternativeName>
        <fullName evidence="9">Signal peptidase II</fullName>
        <shortName evidence="9">SPase II</shortName>
    </alternativeName>
</protein>
<dbReference type="NCBIfam" id="TIGR00077">
    <property type="entry name" value="lspA"/>
    <property type="match status" value="1"/>
</dbReference>
<keyword evidence="2 9" id="KW-1003">Cell membrane</keyword>
<evidence type="ECO:0000256" key="8">
    <source>
        <dbReference type="ARBA" id="ARBA00023136"/>
    </source>
</evidence>
<feature type="transmembrane region" description="Helical" evidence="9">
    <location>
        <begin position="50"/>
        <end position="70"/>
    </location>
</feature>
<reference evidence="13" key="1">
    <citation type="journal article" date="2019" name="Int. J. Syst. Evol. Microbiol.">
        <title>The Global Catalogue of Microorganisms (GCM) 10K type strain sequencing project: providing services to taxonomists for standard genome sequencing and annotation.</title>
        <authorList>
            <consortium name="The Broad Institute Genomics Platform"/>
            <consortium name="The Broad Institute Genome Sequencing Center for Infectious Disease"/>
            <person name="Wu L."/>
            <person name="Ma J."/>
        </authorList>
    </citation>
    <scope>NUCLEOTIDE SEQUENCE [LARGE SCALE GENOMIC DNA]</scope>
    <source>
        <strain evidence="13">JCM 17106</strain>
    </source>
</reference>
<evidence type="ECO:0000256" key="9">
    <source>
        <dbReference type="HAMAP-Rule" id="MF_00161"/>
    </source>
</evidence>
<comment type="subcellular location">
    <subcellularLocation>
        <location evidence="9">Cell membrane</location>
        <topology evidence="9">Multi-pass membrane protein</topology>
    </subcellularLocation>
</comment>
<evidence type="ECO:0000256" key="1">
    <source>
        <dbReference type="ARBA" id="ARBA00006139"/>
    </source>
</evidence>
<dbReference type="PANTHER" id="PTHR33695">
    <property type="entry name" value="LIPOPROTEIN SIGNAL PEPTIDASE"/>
    <property type="match status" value="1"/>
</dbReference>
<keyword evidence="5 9" id="KW-0064">Aspartyl protease</keyword>
<comment type="catalytic activity">
    <reaction evidence="9 10">
        <text>Release of signal peptides from bacterial membrane prolipoproteins. Hydrolyzes -Xaa-Yaa-Zaa-|-(S,diacylglyceryl)Cys-, in which Xaa is hydrophobic (preferably Leu), and Yaa (Ala or Ser) and Zaa (Gly or Ala) have small, neutral side chains.</text>
        <dbReference type="EC" id="3.4.23.36"/>
    </reaction>
</comment>
<keyword evidence="3 9" id="KW-0645">Protease</keyword>
<keyword evidence="8 9" id="KW-0472">Membrane</keyword>
<evidence type="ECO:0000313" key="12">
    <source>
        <dbReference type="EMBL" id="GAA3515999.1"/>
    </source>
</evidence>
<keyword evidence="13" id="KW-1185">Reference proteome</keyword>
<keyword evidence="4 9" id="KW-0812">Transmembrane</keyword>
<keyword evidence="7 9" id="KW-1133">Transmembrane helix</keyword>
<evidence type="ECO:0000256" key="10">
    <source>
        <dbReference type="RuleBase" id="RU000594"/>
    </source>
</evidence>
<comment type="function">
    <text evidence="9 10">This protein specifically catalyzes the removal of signal peptides from prolipoproteins.</text>
</comment>
<sequence length="151" mass="17095">MNISCDQISKNIVRNTIDKNQRIEVFNDNLILTKVENTGAAYSIGSELPYTLKIILLQALPLLVLFFLLFKIIKETEYSKETIIGITFIVGGGIGNIYDRIIYRSVTDFLIMDLGFIKTEVFNMADVSVMIGSFIIMTSVLLNRKGSFFKH</sequence>